<organism evidence="1 2">
    <name type="scientific">Trichothecium roseum</name>
    <dbReference type="NCBI Taxonomy" id="47278"/>
    <lineage>
        <taxon>Eukaryota</taxon>
        <taxon>Fungi</taxon>
        <taxon>Dikarya</taxon>
        <taxon>Ascomycota</taxon>
        <taxon>Pezizomycotina</taxon>
        <taxon>Sordariomycetes</taxon>
        <taxon>Hypocreomycetidae</taxon>
        <taxon>Hypocreales</taxon>
        <taxon>Hypocreales incertae sedis</taxon>
        <taxon>Trichothecium</taxon>
    </lineage>
</organism>
<proteinExistence type="predicted"/>
<dbReference type="Proteomes" id="UP001163324">
    <property type="component" value="Chromosome 1"/>
</dbReference>
<dbReference type="EMBL" id="CM047940">
    <property type="protein sequence ID" value="KAI9904706.1"/>
    <property type="molecule type" value="Genomic_DNA"/>
</dbReference>
<reference evidence="1" key="1">
    <citation type="submission" date="2022-10" db="EMBL/GenBank/DDBJ databases">
        <title>Complete Genome of Trichothecium roseum strain YXFP-22015, a Plant Pathogen Isolated from Citrus.</title>
        <authorList>
            <person name="Wang Y."/>
            <person name="Zhu L."/>
        </authorList>
    </citation>
    <scope>NUCLEOTIDE SEQUENCE</scope>
    <source>
        <strain evidence="1">YXFP-22015</strain>
    </source>
</reference>
<sequence>MGTSIIIPGSAASTHYQVLNLTPSLLDAQHDPSTLIRKAYRRALLQNHPDKALPSPSFSSSSVNTPQSSNTTTPKEKYTIDQITRAFTVLASPRDRADYDTSLRLSRSAETASGLEGGRFQTGVENVDLDDLDFDQGKESWYRPCRCGNERSYCFTEDDLIEVEEEGELMVGCLDCSLWLRVHFAVA</sequence>
<name>A0ACC0VE16_9HYPO</name>
<evidence type="ECO:0000313" key="2">
    <source>
        <dbReference type="Proteomes" id="UP001163324"/>
    </source>
</evidence>
<gene>
    <name evidence="1" type="ORF">N3K66_001235</name>
</gene>
<keyword evidence="2" id="KW-1185">Reference proteome</keyword>
<accession>A0ACC0VE16</accession>
<evidence type="ECO:0000313" key="1">
    <source>
        <dbReference type="EMBL" id="KAI9904706.1"/>
    </source>
</evidence>
<protein>
    <submittedName>
        <fullName evidence="1">Uncharacterized protein</fullName>
    </submittedName>
</protein>
<comment type="caution">
    <text evidence="1">The sequence shown here is derived from an EMBL/GenBank/DDBJ whole genome shotgun (WGS) entry which is preliminary data.</text>
</comment>